<feature type="domain" description="Receptor L-domain" evidence="1">
    <location>
        <begin position="49"/>
        <end position="166"/>
    </location>
</feature>
<evidence type="ECO:0000313" key="3">
    <source>
        <dbReference type="Proteomes" id="UP000507470"/>
    </source>
</evidence>
<dbReference type="SUPFAM" id="SSF52058">
    <property type="entry name" value="L domain-like"/>
    <property type="match status" value="1"/>
</dbReference>
<accession>A0A6J8CY11</accession>
<dbReference type="Pfam" id="PF01030">
    <property type="entry name" value="Recep_L_domain"/>
    <property type="match status" value="1"/>
</dbReference>
<organism evidence="2 3">
    <name type="scientific">Mytilus coruscus</name>
    <name type="common">Sea mussel</name>
    <dbReference type="NCBI Taxonomy" id="42192"/>
    <lineage>
        <taxon>Eukaryota</taxon>
        <taxon>Metazoa</taxon>
        <taxon>Spiralia</taxon>
        <taxon>Lophotrochozoa</taxon>
        <taxon>Mollusca</taxon>
        <taxon>Bivalvia</taxon>
        <taxon>Autobranchia</taxon>
        <taxon>Pteriomorphia</taxon>
        <taxon>Mytilida</taxon>
        <taxon>Mytiloidea</taxon>
        <taxon>Mytilidae</taxon>
        <taxon>Mytilinae</taxon>
        <taxon>Mytilus</taxon>
    </lineage>
</organism>
<dbReference type="EMBL" id="CACVKT020006091">
    <property type="protein sequence ID" value="CAC5399790.1"/>
    <property type="molecule type" value="Genomic_DNA"/>
</dbReference>
<protein>
    <recommendedName>
        <fullName evidence="1">Receptor L-domain domain-containing protein</fullName>
    </recommendedName>
</protein>
<dbReference type="Gene3D" id="3.80.20.20">
    <property type="entry name" value="Receptor L-domain"/>
    <property type="match status" value="1"/>
</dbReference>
<gene>
    <name evidence="2" type="ORF">MCOR_34022</name>
</gene>
<dbReference type="AlphaFoldDB" id="A0A6J8CY11"/>
<name>A0A6J8CY11_MYTCO</name>
<dbReference type="InterPro" id="IPR000494">
    <property type="entry name" value="Rcpt_L-dom"/>
</dbReference>
<evidence type="ECO:0000259" key="1">
    <source>
        <dbReference type="Pfam" id="PF01030"/>
    </source>
</evidence>
<dbReference type="OrthoDB" id="6219513at2759"/>
<dbReference type="InterPro" id="IPR036941">
    <property type="entry name" value="Rcpt_L-dom_sf"/>
</dbReference>
<reference evidence="2 3" key="1">
    <citation type="submission" date="2020-06" db="EMBL/GenBank/DDBJ databases">
        <authorList>
            <person name="Li R."/>
            <person name="Bekaert M."/>
        </authorList>
    </citation>
    <scope>NUCLEOTIDE SEQUENCE [LARGE SCALE GENOMIC DNA]</scope>
    <source>
        <strain evidence="3">wild</strain>
    </source>
</reference>
<evidence type="ECO:0000313" key="2">
    <source>
        <dbReference type="EMBL" id="CAC5399790.1"/>
    </source>
</evidence>
<proteinExistence type="predicted"/>
<sequence>MTKATGTLSLLGLQVNGSKAVLIPGVKQACVGLSNGDFITANNIKQFEKCTVITGNLKIVEASFNGDVQYNIPGITVADLQVFKNLMEVTGYVQIQSNDPQMTTVSFLSNLEVIHGMELDVTQSSLSIMFTHIRTLGLTSLRQIKNGHVTIAYNPHFCNVSNINFQSMLVQKSVQRVRIIRNERPELCNNETFLE</sequence>
<keyword evidence="3" id="KW-1185">Reference proteome</keyword>
<dbReference type="Proteomes" id="UP000507470">
    <property type="component" value="Unassembled WGS sequence"/>
</dbReference>